<dbReference type="PIRSF" id="PIRSF038896">
    <property type="entry name" value="NAPE-PLD"/>
    <property type="match status" value="1"/>
</dbReference>
<dbReference type="PANTHER" id="PTHR15032:SF4">
    <property type="entry name" value="N-ACYL-PHOSPHATIDYLETHANOLAMINE-HYDROLYZING PHOSPHOLIPASE D"/>
    <property type="match status" value="1"/>
</dbReference>
<keyword evidence="3" id="KW-1185">Reference proteome</keyword>
<protein>
    <submittedName>
        <fullName evidence="2">L-ascorbate metabolism protein UlaG (Beta-lactamase superfamily)</fullName>
    </submittedName>
</protein>
<dbReference type="SMART" id="SM00849">
    <property type="entry name" value="Lactamase_B"/>
    <property type="match status" value="1"/>
</dbReference>
<feature type="domain" description="Metallo-beta-lactamase" evidence="1">
    <location>
        <begin position="73"/>
        <end position="278"/>
    </location>
</feature>
<dbReference type="RefSeq" id="WP_183793030.1">
    <property type="nucleotide sequence ID" value="NZ_JACIDU010000009.1"/>
</dbReference>
<dbReference type="PANTHER" id="PTHR15032">
    <property type="entry name" value="N-ACYL-PHOSPHATIDYLETHANOLAMINE-HYDROLYZING PHOSPHOLIPASE D"/>
    <property type="match status" value="1"/>
</dbReference>
<evidence type="ECO:0000313" key="3">
    <source>
        <dbReference type="Proteomes" id="UP000584824"/>
    </source>
</evidence>
<evidence type="ECO:0000313" key="2">
    <source>
        <dbReference type="EMBL" id="MBB4103988.1"/>
    </source>
</evidence>
<dbReference type="EMBL" id="JACIDU010000009">
    <property type="protein sequence ID" value="MBB4103988.1"/>
    <property type="molecule type" value="Genomic_DNA"/>
</dbReference>
<dbReference type="GO" id="GO:0005737">
    <property type="term" value="C:cytoplasm"/>
    <property type="evidence" value="ECO:0007669"/>
    <property type="project" value="TreeGrafter"/>
</dbReference>
<dbReference type="AlphaFoldDB" id="A0A7W6P1W2"/>
<comment type="caution">
    <text evidence="2">The sequence shown here is derived from an EMBL/GenBank/DDBJ whole genome shotgun (WGS) entry which is preliminary data.</text>
</comment>
<accession>A0A7W6P1W2</accession>
<dbReference type="Proteomes" id="UP000584824">
    <property type="component" value="Unassembled WGS sequence"/>
</dbReference>
<dbReference type="Pfam" id="PF12706">
    <property type="entry name" value="Lactamase_B_2"/>
    <property type="match status" value="1"/>
</dbReference>
<evidence type="ECO:0000259" key="1">
    <source>
        <dbReference type="SMART" id="SM00849"/>
    </source>
</evidence>
<dbReference type="GO" id="GO:0070290">
    <property type="term" value="F:N-acylphosphatidylethanolamine-specific phospholipase D activity"/>
    <property type="evidence" value="ECO:0007669"/>
    <property type="project" value="InterPro"/>
</dbReference>
<dbReference type="InterPro" id="IPR036866">
    <property type="entry name" value="RibonucZ/Hydroxyglut_hydro"/>
</dbReference>
<dbReference type="InterPro" id="IPR024884">
    <property type="entry name" value="NAPE-PLD"/>
</dbReference>
<proteinExistence type="predicted"/>
<dbReference type="InterPro" id="IPR001279">
    <property type="entry name" value="Metallo-B-lactamas"/>
</dbReference>
<name>A0A7W6P1W2_9HYPH</name>
<organism evidence="2 3">
    <name type="scientific">Allorhizobium borbori</name>
    <dbReference type="NCBI Taxonomy" id="485907"/>
    <lineage>
        <taxon>Bacteria</taxon>
        <taxon>Pseudomonadati</taxon>
        <taxon>Pseudomonadota</taxon>
        <taxon>Alphaproteobacteria</taxon>
        <taxon>Hyphomicrobiales</taxon>
        <taxon>Rhizobiaceae</taxon>
        <taxon>Rhizobium/Agrobacterium group</taxon>
        <taxon>Allorhizobium</taxon>
    </lineage>
</organism>
<gene>
    <name evidence="2" type="ORF">GGQ66_002556</name>
</gene>
<dbReference type="SUPFAM" id="SSF56281">
    <property type="entry name" value="Metallo-hydrolase/oxidoreductase"/>
    <property type="match status" value="1"/>
</dbReference>
<sequence>MARNPYYGGPTSDHFNGTRFFNPDGIEPLGFRELLRWNFGESRARWPKRLELAMPARPAQKVSGSDLRVTMIGHASMLIQVADLNILVDPVWSERASPLSFAGPKRVIEPGIEFDHLPPVDVVIVTHNHYDHLDLATLKRLCEAFNPLILTPLGNDTIIRLAAPDARIVPLDWGESWDVEGVTFTAEPCHHWSARGLRDRSMALWAAFVIETPAGRIYHIGDTGFHGGRNYRALAEKYGDFRLAILPIGAYEPRWFMEAQHQNPAEAVEGFRLINAAHAIGHHFGTFQLTNEPIGAPVDHLAEALLAAEIESTRFRPLGAGQMFDVPDR</sequence>
<dbReference type="Gene3D" id="3.60.15.10">
    <property type="entry name" value="Ribonuclease Z/Hydroxyacylglutathione hydrolase-like"/>
    <property type="match status" value="1"/>
</dbReference>
<dbReference type="GO" id="GO:0008270">
    <property type="term" value="F:zinc ion binding"/>
    <property type="evidence" value="ECO:0007669"/>
    <property type="project" value="InterPro"/>
</dbReference>
<reference evidence="2 3" key="1">
    <citation type="submission" date="2020-08" db="EMBL/GenBank/DDBJ databases">
        <title>Genomic Encyclopedia of Type Strains, Phase IV (KMG-IV): sequencing the most valuable type-strain genomes for metagenomic binning, comparative biology and taxonomic classification.</title>
        <authorList>
            <person name="Goeker M."/>
        </authorList>
    </citation>
    <scope>NUCLEOTIDE SEQUENCE [LARGE SCALE GENOMIC DNA]</scope>
    <source>
        <strain evidence="2 3">DSM 26385</strain>
    </source>
</reference>